<gene>
    <name evidence="4" type="ORF">AUL39_03135</name>
</gene>
<keyword evidence="5" id="KW-1185">Reference proteome</keyword>
<dbReference type="Pfam" id="PF08401">
    <property type="entry name" value="ArdcN"/>
    <property type="match status" value="1"/>
</dbReference>
<dbReference type="Pfam" id="PF18818">
    <property type="entry name" value="MPTase-PolyVal"/>
    <property type="match status" value="1"/>
</dbReference>
<feature type="domain" description="Polyvalent protein metallopeptidase" evidence="3">
    <location>
        <begin position="172"/>
        <end position="303"/>
    </location>
</feature>
<evidence type="ECO:0008006" key="6">
    <source>
        <dbReference type="Google" id="ProtNLM"/>
    </source>
</evidence>
<organism evidence="4 5">
    <name type="scientific">Tractidigestivibacter scatoligenes</name>
    <name type="common">Olsenella scatoligenes</name>
    <dbReference type="NCBI Taxonomy" id="1299998"/>
    <lineage>
        <taxon>Bacteria</taxon>
        <taxon>Bacillati</taxon>
        <taxon>Actinomycetota</taxon>
        <taxon>Coriobacteriia</taxon>
        <taxon>Coriobacteriales</taxon>
        <taxon>Atopobiaceae</taxon>
        <taxon>Tractidigestivibacter</taxon>
    </lineage>
</organism>
<name>A0A100YX60_TRASO</name>
<reference evidence="4 5" key="1">
    <citation type="submission" date="2015-12" db="EMBL/GenBank/DDBJ databases">
        <title>Draft Genome Sequence of Olsenella scatoligenes SK9K4T; a Producer of 3-Methylindole- (skatole) and 4-Methylphenol- (p-cresol) Isolated from Pig Feces.</title>
        <authorList>
            <person name="Li X."/>
            <person name="Borg B."/>
            <person name="Canibe N."/>
        </authorList>
    </citation>
    <scope>NUCLEOTIDE SEQUENCE [LARGE SCALE GENOMIC DNA]</scope>
    <source>
        <strain evidence="4 5">SK9K4</strain>
    </source>
</reference>
<proteinExistence type="predicted"/>
<evidence type="ECO:0000259" key="2">
    <source>
        <dbReference type="Pfam" id="PF08401"/>
    </source>
</evidence>
<dbReference type="Proteomes" id="UP000054078">
    <property type="component" value="Unassembled WGS sequence"/>
</dbReference>
<dbReference type="InterPro" id="IPR041459">
    <property type="entry name" value="MPTase-PolyVal"/>
</dbReference>
<evidence type="ECO:0000256" key="1">
    <source>
        <dbReference type="SAM" id="MobiDB-lite"/>
    </source>
</evidence>
<dbReference type="InterPro" id="IPR013610">
    <property type="entry name" value="ArdC_N"/>
</dbReference>
<feature type="domain" description="N-terminal" evidence="2">
    <location>
        <begin position="15"/>
        <end position="107"/>
    </location>
</feature>
<evidence type="ECO:0000313" key="5">
    <source>
        <dbReference type="Proteomes" id="UP000054078"/>
    </source>
</evidence>
<dbReference type="GO" id="GO:0003697">
    <property type="term" value="F:single-stranded DNA binding"/>
    <property type="evidence" value="ECO:0007669"/>
    <property type="project" value="InterPro"/>
</dbReference>
<protein>
    <recommendedName>
        <fullName evidence="6">DUF1738 domain-containing protein</fullName>
    </recommendedName>
</protein>
<evidence type="ECO:0000259" key="3">
    <source>
        <dbReference type="Pfam" id="PF18818"/>
    </source>
</evidence>
<feature type="region of interest" description="Disordered" evidence="1">
    <location>
        <begin position="336"/>
        <end position="377"/>
    </location>
</feature>
<evidence type="ECO:0000313" key="4">
    <source>
        <dbReference type="EMBL" id="KUH59328.1"/>
    </source>
</evidence>
<dbReference type="RefSeq" id="WP_059053508.1">
    <property type="nucleotide sequence ID" value="NZ_LOJF01000001.1"/>
</dbReference>
<dbReference type="AlphaFoldDB" id="A0A100YX60"/>
<sequence>MARDAGGSREAIAEARRQVVEEISAAMERGGLAWAAEWKGCWSPVNAATGRTYRGMNRLSLAAAMRRGGFDDPRWCTFNQARDAGWHVARGARSPATVEFWSWYVRVPGSGAVTLQRAEQLVRTGRLPEEALKDAFLRGRLHHVFNASQVEGIEPYDPSAHAPENAEVERVADELIESSRCPVREERVDEAYYRPSTDTITLPLRSQFTSMDAFARTLLHEMCHSTAREVGREVERSEEGYAREELVAELGSAFAAADADLDMGAYANADMDRTFLENHAAYLQSWLTAIRDDPSALAKAATQASKAADFVTDRRERLVASREDAARANALDRVPLTSRARSAREATESARSVKTNARGIEPQNIRQTAGRKEARLS</sequence>
<accession>A0A100YX60</accession>
<comment type="caution">
    <text evidence="4">The sequence shown here is derived from an EMBL/GenBank/DDBJ whole genome shotgun (WGS) entry which is preliminary data.</text>
</comment>
<dbReference type="STRING" id="1299998.AUL39_03135"/>
<dbReference type="EMBL" id="LOJF01000001">
    <property type="protein sequence ID" value="KUH59328.1"/>
    <property type="molecule type" value="Genomic_DNA"/>
</dbReference>